<dbReference type="RefSeq" id="WP_166352532.1">
    <property type="nucleotide sequence ID" value="NZ_CP088280.1"/>
</dbReference>
<reference evidence="2 3" key="1">
    <citation type="journal article" date="2017" name="Syst. Appl. Microbiol.">
        <title>Soybeans inoculated with root zone soils of Canadian native legumes harbour diverse and novel Bradyrhizobium spp. that possess agricultural potential.</title>
        <authorList>
            <person name="Bromfield E.S.P."/>
            <person name="Cloutier S."/>
            <person name="Tambong J.T."/>
            <person name="Tran Thi T.V."/>
        </authorList>
    </citation>
    <scope>NUCLEOTIDE SEQUENCE [LARGE SCALE GENOMIC DNA]</scope>
    <source>
        <strain evidence="2 3">323S2</strain>
    </source>
</reference>
<accession>A0A7Z0QJZ9</accession>
<dbReference type="Proteomes" id="UP000564836">
    <property type="component" value="Chromosome"/>
</dbReference>
<evidence type="ECO:0000313" key="2">
    <source>
        <dbReference type="EMBL" id="UGX90025.1"/>
    </source>
</evidence>
<reference evidence="2 3" key="3">
    <citation type="journal article" date="2022" name="Int. J. Syst. Evol. Microbiol.">
        <title>Strains of Bradyrhizobium barranii sp. nov. associated with legumes native to Canada are symbionts of soybeans and belong to different subspecies (subsp. barranii subsp. nov. and subsp. apii subsp. nov.) and symbiovars (sv. glycinearum and sv. septentrionale).</title>
        <authorList>
            <person name="Bromfield E.S.P."/>
            <person name="Cloutier S."/>
            <person name="Wasai-Hara S."/>
            <person name="Minamisawa K."/>
        </authorList>
    </citation>
    <scope>NUCLEOTIDE SEQUENCE [LARGE SCALE GENOMIC DNA]</scope>
    <source>
        <strain evidence="2 3">323S2</strain>
    </source>
</reference>
<dbReference type="AlphaFoldDB" id="A0A7Z0QJZ9"/>
<evidence type="ECO:0000313" key="1">
    <source>
        <dbReference type="EMBL" id="NYY94087.1"/>
    </source>
</evidence>
<sequence>MRAISEAAYFFDSDRFFPPQEPSGRACGAKRRAPPDLLQSLLETPERSSRQVAVRVGRIVMKF</sequence>
<evidence type="ECO:0000313" key="3">
    <source>
        <dbReference type="Proteomes" id="UP000564836"/>
    </source>
</evidence>
<gene>
    <name evidence="2" type="ORF">G6321_00029695</name>
    <name evidence="1" type="ORF">G6321_38570</name>
</gene>
<name>A0A7Z0QJZ9_9BRAD</name>
<protein>
    <submittedName>
        <fullName evidence="1">Uncharacterized protein</fullName>
    </submittedName>
</protein>
<dbReference type="EMBL" id="JACBFH010000001">
    <property type="protein sequence ID" value="NYY94087.1"/>
    <property type="molecule type" value="Genomic_DNA"/>
</dbReference>
<dbReference type="EMBL" id="CP088280">
    <property type="protein sequence ID" value="UGX90025.1"/>
    <property type="molecule type" value="Genomic_DNA"/>
</dbReference>
<proteinExistence type="predicted"/>
<organism evidence="1">
    <name type="scientific">Bradyrhizobium barranii subsp. barranii</name>
    <dbReference type="NCBI Taxonomy" id="2823807"/>
    <lineage>
        <taxon>Bacteria</taxon>
        <taxon>Pseudomonadati</taxon>
        <taxon>Pseudomonadota</taxon>
        <taxon>Alphaproteobacteria</taxon>
        <taxon>Hyphomicrobiales</taxon>
        <taxon>Nitrobacteraceae</taxon>
        <taxon>Bradyrhizobium</taxon>
        <taxon>Bradyrhizobium barranii</taxon>
    </lineage>
</organism>
<reference evidence="1" key="2">
    <citation type="submission" date="2020-06" db="EMBL/GenBank/DDBJ databases">
        <title>Whole Genome Sequence of Bradyrhizobium sp. Strain 323S2.</title>
        <authorList>
            <person name="Bromfield E.S.P."/>
        </authorList>
    </citation>
    <scope>NUCLEOTIDE SEQUENCE [LARGE SCALE GENOMIC DNA]</scope>
    <source>
        <strain evidence="1">323S2</strain>
    </source>
</reference>